<evidence type="ECO:0000313" key="14">
    <source>
        <dbReference type="EMBL" id="SUB33125.1"/>
    </source>
</evidence>
<dbReference type="EC" id="3.4.21.-" evidence="14"/>
<dbReference type="Gene3D" id="3.90.226.10">
    <property type="entry name" value="2-enoyl-CoA Hydratase, Chain A, domain 1"/>
    <property type="match status" value="1"/>
</dbReference>
<accession>A0A379B3B5</accession>
<evidence type="ECO:0000256" key="3">
    <source>
        <dbReference type="ARBA" id="ARBA00022475"/>
    </source>
</evidence>
<keyword evidence="15" id="KW-1185">Reference proteome</keyword>
<feature type="transmembrane region" description="Helical" evidence="11">
    <location>
        <begin position="6"/>
        <end position="31"/>
    </location>
</feature>
<dbReference type="InterPro" id="IPR002142">
    <property type="entry name" value="Peptidase_S49"/>
</dbReference>
<name>A0A379B3B5_9PAST</name>
<dbReference type="InterPro" id="IPR013703">
    <property type="entry name" value="Peptidase_S49_N_proteobac"/>
</dbReference>
<evidence type="ECO:0000256" key="10">
    <source>
        <dbReference type="SAM" id="MobiDB-lite"/>
    </source>
</evidence>
<comment type="similarity">
    <text evidence="2">Belongs to the peptidase S49 family.</text>
</comment>
<feature type="region of interest" description="Disordered" evidence="10">
    <location>
        <begin position="75"/>
        <end position="99"/>
    </location>
</feature>
<evidence type="ECO:0000256" key="6">
    <source>
        <dbReference type="ARBA" id="ARBA00022801"/>
    </source>
</evidence>
<dbReference type="Proteomes" id="UP000254280">
    <property type="component" value="Unassembled WGS sequence"/>
</dbReference>
<evidence type="ECO:0000256" key="1">
    <source>
        <dbReference type="ARBA" id="ARBA00004236"/>
    </source>
</evidence>
<protein>
    <submittedName>
        <fullName evidence="14">Protease SohB</fullName>
        <ecNumber evidence="14">3.4.21.-</ecNumber>
    </submittedName>
</protein>
<sequence>MWSDLLVGYGLFILEMLTLILVVAAVVLASISLKRRNAAQSGELVIKNLSQEYENNRKKLADFYLSEEEIKQQEKVQKKEEKSKAKAEKMKRKKGENVGSDRKPHLYVLDFKGDISASETTALREEISAIIAVAKAEDEVLLRLESPGGVVHGYGLAASQLARLKTHQIKLTIAVDKVAASGGYMMACVADKIIAAPFAIIGSVGVVAQIPNVHRLLKKHDIDVDVMTAGEYKRTMTVLGENTEKGKEKFRQELEETHQLFKQFVAQNRPHLDMEKIATGEHWFGQQALALNLVDELQTSDDVILGAIKDKLVLSVKYMTKKSLLQKLGKQAEESADNVLLSWLKRNQRILL</sequence>
<dbReference type="PANTHER" id="PTHR42987">
    <property type="entry name" value="PEPTIDASE S49"/>
    <property type="match status" value="1"/>
</dbReference>
<dbReference type="GO" id="GO:0006508">
    <property type="term" value="P:proteolysis"/>
    <property type="evidence" value="ECO:0007669"/>
    <property type="project" value="UniProtKB-KW"/>
</dbReference>
<dbReference type="NCBIfam" id="NF008745">
    <property type="entry name" value="PRK11778.1"/>
    <property type="match status" value="1"/>
</dbReference>
<dbReference type="SUPFAM" id="SSF52096">
    <property type="entry name" value="ClpP/crotonase"/>
    <property type="match status" value="1"/>
</dbReference>
<dbReference type="CDD" id="cd07023">
    <property type="entry name" value="S49_Sppa_N_C"/>
    <property type="match status" value="1"/>
</dbReference>
<evidence type="ECO:0000313" key="15">
    <source>
        <dbReference type="Proteomes" id="UP000254280"/>
    </source>
</evidence>
<evidence type="ECO:0000256" key="2">
    <source>
        <dbReference type="ARBA" id="ARBA00008683"/>
    </source>
</evidence>
<dbReference type="Gene3D" id="6.20.330.10">
    <property type="match status" value="1"/>
</dbReference>
<dbReference type="GO" id="GO:0005886">
    <property type="term" value="C:plasma membrane"/>
    <property type="evidence" value="ECO:0007669"/>
    <property type="project" value="UniProtKB-SubCell"/>
</dbReference>
<keyword evidence="4 14" id="KW-0645">Protease</keyword>
<comment type="subcellular location">
    <subcellularLocation>
        <location evidence="1">Cell membrane</location>
    </subcellularLocation>
</comment>
<gene>
    <name evidence="14" type="primary">sohB</name>
    <name evidence="14" type="ORF">NCTC10699_00726</name>
</gene>
<organism evidence="14 15">
    <name type="scientific">[Pasteurella] mairii</name>
    <dbReference type="NCBI Taxonomy" id="757"/>
    <lineage>
        <taxon>Bacteria</taxon>
        <taxon>Pseudomonadati</taxon>
        <taxon>Pseudomonadota</taxon>
        <taxon>Gammaproteobacteria</taxon>
        <taxon>Pasteurellales</taxon>
        <taxon>Pasteurellaceae</taxon>
    </lineage>
</organism>
<keyword evidence="5 11" id="KW-0812">Transmembrane</keyword>
<evidence type="ECO:0000256" key="8">
    <source>
        <dbReference type="ARBA" id="ARBA00022989"/>
    </source>
</evidence>
<feature type="compositionally biased region" description="Basic and acidic residues" evidence="10">
    <location>
        <begin position="75"/>
        <end position="88"/>
    </location>
</feature>
<evidence type="ECO:0000256" key="7">
    <source>
        <dbReference type="ARBA" id="ARBA00022825"/>
    </source>
</evidence>
<evidence type="ECO:0000256" key="5">
    <source>
        <dbReference type="ARBA" id="ARBA00022692"/>
    </source>
</evidence>
<dbReference type="PANTHER" id="PTHR42987:SF4">
    <property type="entry name" value="PROTEASE SOHB-RELATED"/>
    <property type="match status" value="1"/>
</dbReference>
<evidence type="ECO:0000259" key="13">
    <source>
        <dbReference type="Pfam" id="PF08496"/>
    </source>
</evidence>
<dbReference type="InterPro" id="IPR047272">
    <property type="entry name" value="S49_SppA_C"/>
</dbReference>
<dbReference type="Pfam" id="PF01343">
    <property type="entry name" value="Peptidase_S49"/>
    <property type="match status" value="1"/>
</dbReference>
<feature type="domain" description="Peptidase S49" evidence="12">
    <location>
        <begin position="165"/>
        <end position="309"/>
    </location>
</feature>
<feature type="domain" description="Peptidase S49 N-terminal proteobacteria" evidence="13">
    <location>
        <begin position="4"/>
        <end position="161"/>
    </location>
</feature>
<dbReference type="OrthoDB" id="5614232at2"/>
<dbReference type="InterPro" id="IPR029045">
    <property type="entry name" value="ClpP/crotonase-like_dom_sf"/>
</dbReference>
<evidence type="ECO:0000259" key="12">
    <source>
        <dbReference type="Pfam" id="PF01343"/>
    </source>
</evidence>
<keyword evidence="6 14" id="KW-0378">Hydrolase</keyword>
<proteinExistence type="inferred from homology"/>
<evidence type="ECO:0000256" key="4">
    <source>
        <dbReference type="ARBA" id="ARBA00022670"/>
    </source>
</evidence>
<evidence type="ECO:0000256" key="11">
    <source>
        <dbReference type="SAM" id="Phobius"/>
    </source>
</evidence>
<keyword evidence="3" id="KW-1003">Cell membrane</keyword>
<dbReference type="EMBL" id="UGSS01000002">
    <property type="protein sequence ID" value="SUB33125.1"/>
    <property type="molecule type" value="Genomic_DNA"/>
</dbReference>
<keyword evidence="8 11" id="KW-1133">Transmembrane helix</keyword>
<keyword evidence="9 11" id="KW-0472">Membrane</keyword>
<keyword evidence="7" id="KW-0720">Serine protease</keyword>
<reference evidence="14 15" key="1">
    <citation type="submission" date="2018-06" db="EMBL/GenBank/DDBJ databases">
        <authorList>
            <consortium name="Pathogen Informatics"/>
            <person name="Doyle S."/>
        </authorList>
    </citation>
    <scope>NUCLEOTIDE SEQUENCE [LARGE SCALE GENOMIC DNA]</scope>
    <source>
        <strain evidence="14 15">NCTC10699</strain>
    </source>
</reference>
<evidence type="ECO:0000256" key="9">
    <source>
        <dbReference type="ARBA" id="ARBA00023136"/>
    </source>
</evidence>
<dbReference type="GO" id="GO:0004252">
    <property type="term" value="F:serine-type endopeptidase activity"/>
    <property type="evidence" value="ECO:0007669"/>
    <property type="project" value="InterPro"/>
</dbReference>
<dbReference type="AlphaFoldDB" id="A0A379B3B5"/>
<dbReference type="Pfam" id="PF08496">
    <property type="entry name" value="Peptidase_S49_N"/>
    <property type="match status" value="1"/>
</dbReference>